<keyword evidence="1" id="KW-0472">Membrane</keyword>
<keyword evidence="1" id="KW-0812">Transmembrane</keyword>
<comment type="caution">
    <text evidence="3">The sequence shown here is derived from an EMBL/GenBank/DDBJ whole genome shotgun (WGS) entry which is preliminary data.</text>
</comment>
<dbReference type="EMBL" id="JACHGT010000022">
    <property type="protein sequence ID" value="MBB6039424.1"/>
    <property type="molecule type" value="Genomic_DNA"/>
</dbReference>
<organism evidence="3 4">
    <name type="scientific">Phytomonospora endophytica</name>
    <dbReference type="NCBI Taxonomy" id="714109"/>
    <lineage>
        <taxon>Bacteria</taxon>
        <taxon>Bacillati</taxon>
        <taxon>Actinomycetota</taxon>
        <taxon>Actinomycetes</taxon>
        <taxon>Micromonosporales</taxon>
        <taxon>Micromonosporaceae</taxon>
        <taxon>Phytomonospora</taxon>
    </lineage>
</organism>
<evidence type="ECO:0000313" key="4">
    <source>
        <dbReference type="Proteomes" id="UP000548476"/>
    </source>
</evidence>
<gene>
    <name evidence="3" type="ORF">HNR73_007319</name>
</gene>
<dbReference type="InterPro" id="IPR019692">
    <property type="entry name" value="CFP-6_PH"/>
</dbReference>
<keyword evidence="4" id="KW-1185">Reference proteome</keyword>
<sequence>MNAANVEETQGVDRIEPVVFRPRKARRACWIAAGTVVVVFFLLALGLTGPTDGGGVFEPADQFAMAILGLLGAGLILLFTRPLIKADAKGVHVRNVVGNYDLPWEVVRAVRFERGSSWASLELEDDDEVSVMAIQAVDKGEAVAAVRRLRAMLATAKGESRD</sequence>
<dbReference type="Pfam" id="PF10756">
    <property type="entry name" value="bPH_6"/>
    <property type="match status" value="1"/>
</dbReference>
<feature type="transmembrane region" description="Helical" evidence="1">
    <location>
        <begin position="28"/>
        <end position="48"/>
    </location>
</feature>
<name>A0A841FUG3_9ACTN</name>
<feature type="domain" description="Low molecular weight protein antigen 6 PH" evidence="2">
    <location>
        <begin position="81"/>
        <end position="150"/>
    </location>
</feature>
<keyword evidence="1" id="KW-1133">Transmembrane helix</keyword>
<dbReference type="AlphaFoldDB" id="A0A841FUG3"/>
<dbReference type="RefSeq" id="WP_184792512.1">
    <property type="nucleotide sequence ID" value="NZ_BONT01000084.1"/>
</dbReference>
<protein>
    <recommendedName>
        <fullName evidence="2">Low molecular weight protein antigen 6 PH domain-containing protein</fullName>
    </recommendedName>
</protein>
<proteinExistence type="predicted"/>
<evidence type="ECO:0000259" key="2">
    <source>
        <dbReference type="Pfam" id="PF10756"/>
    </source>
</evidence>
<accession>A0A841FUG3</accession>
<evidence type="ECO:0000256" key="1">
    <source>
        <dbReference type="SAM" id="Phobius"/>
    </source>
</evidence>
<evidence type="ECO:0000313" key="3">
    <source>
        <dbReference type="EMBL" id="MBB6039424.1"/>
    </source>
</evidence>
<dbReference type="Proteomes" id="UP000548476">
    <property type="component" value="Unassembled WGS sequence"/>
</dbReference>
<reference evidence="3 4" key="1">
    <citation type="submission" date="2020-08" db="EMBL/GenBank/DDBJ databases">
        <title>Genomic Encyclopedia of Type Strains, Phase IV (KMG-IV): sequencing the most valuable type-strain genomes for metagenomic binning, comparative biology and taxonomic classification.</title>
        <authorList>
            <person name="Goeker M."/>
        </authorList>
    </citation>
    <scope>NUCLEOTIDE SEQUENCE [LARGE SCALE GENOMIC DNA]</scope>
    <source>
        <strain evidence="3 4">YIM 65646</strain>
    </source>
</reference>
<feature type="transmembrane region" description="Helical" evidence="1">
    <location>
        <begin position="63"/>
        <end position="84"/>
    </location>
</feature>